<dbReference type="GO" id="GO:0005829">
    <property type="term" value="C:cytosol"/>
    <property type="evidence" value="ECO:0007669"/>
    <property type="project" value="TreeGrafter"/>
</dbReference>
<dbReference type="EC" id="2.8.1.4" evidence="14 19"/>
<evidence type="ECO:0000256" key="10">
    <source>
        <dbReference type="ARBA" id="ARBA00050570"/>
    </source>
</evidence>
<accession>A0A109MYJ7</accession>
<evidence type="ECO:0000256" key="4">
    <source>
        <dbReference type="ARBA" id="ARBA00022555"/>
    </source>
</evidence>
<keyword evidence="8 19" id="KW-0694">RNA-binding</keyword>
<reference evidence="21 22" key="1">
    <citation type="submission" date="2015-11" db="EMBL/GenBank/DDBJ databases">
        <title>Genome Sequence of Bacillus simplex strain VanAntwerpen2.</title>
        <authorList>
            <person name="Couger M.B."/>
        </authorList>
    </citation>
    <scope>NUCLEOTIDE SEQUENCE [LARGE SCALE GENOMIC DNA]</scope>
    <source>
        <strain evidence="21 22">VanAntwerpen02</strain>
    </source>
</reference>
<dbReference type="InterPro" id="IPR050102">
    <property type="entry name" value="tRNA_sulfurtransferase_ThiI"/>
</dbReference>
<dbReference type="GO" id="GO:0005524">
    <property type="term" value="F:ATP binding"/>
    <property type="evidence" value="ECO:0007669"/>
    <property type="project" value="UniProtKB-UniRule"/>
</dbReference>
<dbReference type="Gene3D" id="3.30.2130.30">
    <property type="match status" value="1"/>
</dbReference>
<dbReference type="InterPro" id="IPR049961">
    <property type="entry name" value="ThiI_N"/>
</dbReference>
<comment type="catalytic activity">
    <reaction evidence="10 19">
        <text>[ThiI sulfur-carrier protein]-S-sulfanyl-L-cysteine + a uridine in tRNA + 2 reduced [2Fe-2S]-[ferredoxin] + ATP + H(+) = [ThiI sulfur-carrier protein]-L-cysteine + a 4-thiouridine in tRNA + 2 oxidized [2Fe-2S]-[ferredoxin] + AMP + diphosphate</text>
        <dbReference type="Rhea" id="RHEA:24176"/>
        <dbReference type="Rhea" id="RHEA-COMP:10000"/>
        <dbReference type="Rhea" id="RHEA-COMP:10001"/>
        <dbReference type="Rhea" id="RHEA-COMP:13337"/>
        <dbReference type="Rhea" id="RHEA-COMP:13338"/>
        <dbReference type="Rhea" id="RHEA-COMP:13339"/>
        <dbReference type="Rhea" id="RHEA-COMP:13340"/>
        <dbReference type="ChEBI" id="CHEBI:15378"/>
        <dbReference type="ChEBI" id="CHEBI:29950"/>
        <dbReference type="ChEBI" id="CHEBI:30616"/>
        <dbReference type="ChEBI" id="CHEBI:33019"/>
        <dbReference type="ChEBI" id="CHEBI:33737"/>
        <dbReference type="ChEBI" id="CHEBI:33738"/>
        <dbReference type="ChEBI" id="CHEBI:61963"/>
        <dbReference type="ChEBI" id="CHEBI:65315"/>
        <dbReference type="ChEBI" id="CHEBI:136798"/>
        <dbReference type="ChEBI" id="CHEBI:456215"/>
        <dbReference type="EC" id="2.8.1.4"/>
    </reaction>
</comment>
<name>A0A109MYJ7_9BACI</name>
<keyword evidence="9 19" id="KW-0784">Thiamine biosynthesis</keyword>
<dbReference type="RefSeq" id="WP_061142261.1">
    <property type="nucleotide sequence ID" value="NZ_LNNH01000019.1"/>
</dbReference>
<feature type="binding site" evidence="19">
    <location>
        <position position="287"/>
    </location>
    <ligand>
        <name>ATP</name>
        <dbReference type="ChEBI" id="CHEBI:30616"/>
    </ligand>
</feature>
<evidence type="ECO:0000256" key="14">
    <source>
        <dbReference type="ARBA" id="ARBA00066827"/>
    </source>
</evidence>
<dbReference type="Pfam" id="PF22025">
    <property type="entry name" value="ThiI_fer"/>
    <property type="match status" value="1"/>
</dbReference>
<dbReference type="InterPro" id="IPR014729">
    <property type="entry name" value="Rossmann-like_a/b/a_fold"/>
</dbReference>
<dbReference type="AlphaFoldDB" id="A0A109MYJ7"/>
<organism evidence="21 22">
    <name type="scientific">Peribacillus simplex</name>
    <dbReference type="NCBI Taxonomy" id="1478"/>
    <lineage>
        <taxon>Bacteria</taxon>
        <taxon>Bacillati</taxon>
        <taxon>Bacillota</taxon>
        <taxon>Bacilli</taxon>
        <taxon>Bacillales</taxon>
        <taxon>Bacillaceae</taxon>
        <taxon>Peribacillus</taxon>
    </lineage>
</organism>
<dbReference type="PANTHER" id="PTHR43209:SF1">
    <property type="entry name" value="TRNA SULFURTRANSFERASE"/>
    <property type="match status" value="1"/>
</dbReference>
<dbReference type="Proteomes" id="UP000064189">
    <property type="component" value="Unassembled WGS sequence"/>
</dbReference>
<dbReference type="CDD" id="cd01712">
    <property type="entry name" value="PPase_ThiI"/>
    <property type="match status" value="1"/>
</dbReference>
<keyword evidence="22" id="KW-1185">Reference proteome</keyword>
<comment type="similarity">
    <text evidence="13 19">Belongs to the ThiI family.</text>
</comment>
<dbReference type="GO" id="GO:0000049">
    <property type="term" value="F:tRNA binding"/>
    <property type="evidence" value="ECO:0007669"/>
    <property type="project" value="UniProtKB-UniRule"/>
</dbReference>
<feature type="domain" description="THUMP" evidence="20">
    <location>
        <begin position="60"/>
        <end position="165"/>
    </location>
</feature>
<dbReference type="InterPro" id="IPR049962">
    <property type="entry name" value="THUMP_ThiI"/>
</dbReference>
<comment type="subcellular location">
    <subcellularLocation>
        <location evidence="1 19">Cytoplasm</location>
    </subcellularLocation>
</comment>
<comment type="caution">
    <text evidence="21">The sequence shown here is derived from an EMBL/GenBank/DDBJ whole genome shotgun (WGS) entry which is preliminary data.</text>
</comment>
<evidence type="ECO:0000256" key="3">
    <source>
        <dbReference type="ARBA" id="ARBA00022490"/>
    </source>
</evidence>
<dbReference type="GO" id="GO:0002937">
    <property type="term" value="P:tRNA 4-thiouridine biosynthesis"/>
    <property type="evidence" value="ECO:0007669"/>
    <property type="project" value="TreeGrafter"/>
</dbReference>
<dbReference type="UniPathway" id="UPA00060"/>
<evidence type="ECO:0000256" key="5">
    <source>
        <dbReference type="ARBA" id="ARBA00022679"/>
    </source>
</evidence>
<evidence type="ECO:0000256" key="13">
    <source>
        <dbReference type="ARBA" id="ARBA00061472"/>
    </source>
</evidence>
<dbReference type="InterPro" id="IPR020536">
    <property type="entry name" value="ThiI_AANH"/>
</dbReference>
<dbReference type="GO" id="GO:0009228">
    <property type="term" value="P:thiamine biosynthetic process"/>
    <property type="evidence" value="ECO:0007669"/>
    <property type="project" value="UniProtKB-KW"/>
</dbReference>
<comment type="function">
    <text evidence="12 19">Catalyzes the ATP-dependent transfer of a sulfur to tRNA to produce 4-thiouridine in position 8 of tRNAs, which functions as a near-UV photosensor. Also catalyzes the transfer of sulfur to the sulfur carrier protein ThiS, forming ThiS-thiocarboxylate. This is a step in the synthesis of thiazole, in the thiamine biosynthesis pathway. The sulfur is donated as persulfide by IscS.</text>
</comment>
<keyword evidence="7 19" id="KW-0067">ATP-binding</keyword>
<evidence type="ECO:0000256" key="7">
    <source>
        <dbReference type="ARBA" id="ARBA00022840"/>
    </source>
</evidence>
<dbReference type="NCBIfam" id="TIGR00342">
    <property type="entry name" value="tRNA uracil 4-sulfurtransferase ThiI"/>
    <property type="match status" value="1"/>
</dbReference>
<keyword evidence="5 19" id="KW-0808">Transferase</keyword>
<dbReference type="GO" id="GO:0009229">
    <property type="term" value="P:thiamine diphosphate biosynthetic process"/>
    <property type="evidence" value="ECO:0007669"/>
    <property type="project" value="UniProtKB-UniRule"/>
</dbReference>
<comment type="pathway">
    <text evidence="2 19">Cofactor biosynthesis; thiamine diphosphate biosynthesis.</text>
</comment>
<dbReference type="InterPro" id="IPR003720">
    <property type="entry name" value="tRNA_STrfase"/>
</dbReference>
<feature type="binding site" evidence="19">
    <location>
        <position position="265"/>
    </location>
    <ligand>
        <name>ATP</name>
        <dbReference type="ChEBI" id="CHEBI:30616"/>
    </ligand>
</feature>
<evidence type="ECO:0000256" key="18">
    <source>
        <dbReference type="ARBA" id="ARBA00080570"/>
    </source>
</evidence>
<keyword evidence="4 19" id="KW-0820">tRNA-binding</keyword>
<dbReference type="GO" id="GO:0140741">
    <property type="term" value="F:tRNA-uracil-4 sulfurtransferase activity"/>
    <property type="evidence" value="ECO:0007669"/>
    <property type="project" value="UniProtKB-EC"/>
</dbReference>
<evidence type="ECO:0000313" key="22">
    <source>
        <dbReference type="Proteomes" id="UP000064189"/>
    </source>
</evidence>
<dbReference type="PROSITE" id="PS51165">
    <property type="entry name" value="THUMP"/>
    <property type="match status" value="1"/>
</dbReference>
<protein>
    <recommendedName>
        <fullName evidence="15 19">Probable tRNA sulfurtransferase</fullName>
        <ecNumber evidence="14 19">2.8.1.4</ecNumber>
    </recommendedName>
    <alternativeName>
        <fullName evidence="16 19">Sulfur carrier protein ThiS sulfurtransferase</fullName>
    </alternativeName>
    <alternativeName>
        <fullName evidence="17 19">Thiamine biosynthesis protein ThiI</fullName>
    </alternativeName>
    <alternativeName>
        <fullName evidence="18 19">tRNA 4-thiouridine synthase</fullName>
    </alternativeName>
</protein>
<dbReference type="SMART" id="SM00981">
    <property type="entry name" value="THUMP"/>
    <property type="match status" value="1"/>
</dbReference>
<sequence length="403" mass="45575">MKFDHIIIRYGEISTKKRNRKGFVDKMKAHIRWSLKDIEGVVLTANRERMYVLLNGVDHKPVIERLKGIFGIQSLSPAIKIERDLEVMKTAALYYLNQTSEEVSTFKITTKRADKDFPYNTDEINRALGGHLLRNTEDVKVDVKNPDLNLLVEVRREAVYMTGEIIQGAGGLPFGSSGKAMLMLSGGIDSPVAGFLSMKRGLDVEAIHFYSPPFTSERSKQKVIDLAGKLAEINGSMKVHIVPFTEIQLLIQKQIPENYSMTTTRRLMMRVADKIREKEEAMALITGESLGQVASQTMSSMFAINEVTNTPILRPLITMDKTEIIKIARELDTFEISNLPYEDCCTVFTPASPKTKPKREKVNYYESFVDFDSLIEKAVSETEILTIKPGQTFDNKEAMEDLF</sequence>
<evidence type="ECO:0000256" key="11">
    <source>
        <dbReference type="ARBA" id="ARBA00052330"/>
    </source>
</evidence>
<evidence type="ECO:0000256" key="16">
    <source>
        <dbReference type="ARBA" id="ARBA00075337"/>
    </source>
</evidence>
<dbReference type="GO" id="GO:0052837">
    <property type="term" value="P:thiazole biosynthetic process"/>
    <property type="evidence" value="ECO:0007669"/>
    <property type="project" value="TreeGrafter"/>
</dbReference>
<dbReference type="Pfam" id="PF02568">
    <property type="entry name" value="ThiI"/>
    <property type="match status" value="1"/>
</dbReference>
<dbReference type="Pfam" id="PF02926">
    <property type="entry name" value="THUMP"/>
    <property type="match status" value="1"/>
</dbReference>
<evidence type="ECO:0000256" key="19">
    <source>
        <dbReference type="HAMAP-Rule" id="MF_00021"/>
    </source>
</evidence>
<evidence type="ECO:0000256" key="2">
    <source>
        <dbReference type="ARBA" id="ARBA00004948"/>
    </source>
</evidence>
<proteinExistence type="inferred from homology"/>
<dbReference type="InterPro" id="IPR054173">
    <property type="entry name" value="ThiI_fer"/>
</dbReference>
<dbReference type="HAMAP" id="MF_00021">
    <property type="entry name" value="ThiI"/>
    <property type="match status" value="1"/>
</dbReference>
<evidence type="ECO:0000256" key="1">
    <source>
        <dbReference type="ARBA" id="ARBA00004496"/>
    </source>
</evidence>
<dbReference type="SUPFAM" id="SSF52402">
    <property type="entry name" value="Adenine nucleotide alpha hydrolases-like"/>
    <property type="match status" value="1"/>
</dbReference>
<dbReference type="EMBL" id="LNNH01000019">
    <property type="protein sequence ID" value="KWW20073.1"/>
    <property type="molecule type" value="Genomic_DNA"/>
</dbReference>
<dbReference type="GO" id="GO:0004810">
    <property type="term" value="F:CCA tRNA nucleotidyltransferase activity"/>
    <property type="evidence" value="ECO:0007669"/>
    <property type="project" value="InterPro"/>
</dbReference>
<evidence type="ECO:0000256" key="17">
    <source>
        <dbReference type="ARBA" id="ARBA00077849"/>
    </source>
</evidence>
<keyword evidence="6 19" id="KW-0547">Nucleotide-binding</keyword>
<dbReference type="Gene3D" id="3.40.50.620">
    <property type="entry name" value="HUPs"/>
    <property type="match status" value="1"/>
</dbReference>
<evidence type="ECO:0000256" key="8">
    <source>
        <dbReference type="ARBA" id="ARBA00022884"/>
    </source>
</evidence>
<dbReference type="CDD" id="cd11716">
    <property type="entry name" value="THUMP_ThiI"/>
    <property type="match status" value="1"/>
</dbReference>
<evidence type="ECO:0000313" key="21">
    <source>
        <dbReference type="EMBL" id="KWW20073.1"/>
    </source>
</evidence>
<evidence type="ECO:0000256" key="12">
    <source>
        <dbReference type="ARBA" id="ARBA00058382"/>
    </source>
</evidence>
<evidence type="ECO:0000256" key="15">
    <source>
        <dbReference type="ARBA" id="ARBA00071867"/>
    </source>
</evidence>
<evidence type="ECO:0000256" key="9">
    <source>
        <dbReference type="ARBA" id="ARBA00022977"/>
    </source>
</evidence>
<feature type="binding site" evidence="19">
    <location>
        <begin position="208"/>
        <end position="209"/>
    </location>
    <ligand>
        <name>ATP</name>
        <dbReference type="ChEBI" id="CHEBI:30616"/>
    </ligand>
</feature>
<gene>
    <name evidence="19" type="primary">thiI</name>
    <name evidence="21" type="ORF">AS888_06550</name>
</gene>
<comment type="catalytic activity">
    <reaction evidence="11 19">
        <text>[ThiS sulfur-carrier protein]-C-terminal Gly-Gly-AMP + S-sulfanyl-L-cysteinyl-[cysteine desulfurase] + AH2 = [ThiS sulfur-carrier protein]-C-terminal-Gly-aminoethanethioate + L-cysteinyl-[cysteine desulfurase] + A + AMP + 2 H(+)</text>
        <dbReference type="Rhea" id="RHEA:43340"/>
        <dbReference type="Rhea" id="RHEA-COMP:12157"/>
        <dbReference type="Rhea" id="RHEA-COMP:12158"/>
        <dbReference type="Rhea" id="RHEA-COMP:12910"/>
        <dbReference type="Rhea" id="RHEA-COMP:19908"/>
        <dbReference type="ChEBI" id="CHEBI:13193"/>
        <dbReference type="ChEBI" id="CHEBI:15378"/>
        <dbReference type="ChEBI" id="CHEBI:17499"/>
        <dbReference type="ChEBI" id="CHEBI:29950"/>
        <dbReference type="ChEBI" id="CHEBI:61963"/>
        <dbReference type="ChEBI" id="CHEBI:90618"/>
        <dbReference type="ChEBI" id="CHEBI:232372"/>
        <dbReference type="ChEBI" id="CHEBI:456215"/>
    </reaction>
</comment>
<dbReference type="SUPFAM" id="SSF143437">
    <property type="entry name" value="THUMP domain-like"/>
    <property type="match status" value="1"/>
</dbReference>
<feature type="binding site" evidence="19">
    <location>
        <position position="296"/>
    </location>
    <ligand>
        <name>ATP</name>
        <dbReference type="ChEBI" id="CHEBI:30616"/>
    </ligand>
</feature>
<dbReference type="PANTHER" id="PTHR43209">
    <property type="entry name" value="TRNA SULFURTRANSFERASE"/>
    <property type="match status" value="1"/>
</dbReference>
<feature type="binding site" evidence="19">
    <location>
        <begin position="183"/>
        <end position="184"/>
    </location>
    <ligand>
        <name>ATP</name>
        <dbReference type="ChEBI" id="CHEBI:30616"/>
    </ligand>
</feature>
<evidence type="ECO:0000256" key="6">
    <source>
        <dbReference type="ARBA" id="ARBA00022741"/>
    </source>
</evidence>
<keyword evidence="3 19" id="KW-0963">Cytoplasm</keyword>
<dbReference type="InterPro" id="IPR004114">
    <property type="entry name" value="THUMP_dom"/>
</dbReference>
<dbReference type="FunFam" id="3.40.50.620:FF:000053">
    <property type="entry name" value="Probable tRNA sulfurtransferase"/>
    <property type="match status" value="1"/>
</dbReference>
<evidence type="ECO:0000259" key="20">
    <source>
        <dbReference type="PROSITE" id="PS51165"/>
    </source>
</evidence>